<sequence>MPRSSGHSLTDAERAAFEWSREKRAASRGRSKRSASEEGSYSRYRRRSRYDDSSDSDHPRDPFNPLKLAYQGKRVRKYHRGKSRSRSRERRSPRQWAHDLYDDSELRVAEETRYNRDRSDRDITRYELDTRRGSWRSKAGGVYIPPDDDQSVDDDIYSDYRPRRNSSTGRSSYRSRSYERPDPVYTLTNCVTMR</sequence>
<reference evidence="2" key="1">
    <citation type="journal article" date="2014" name="BMC Genomics">
        <title>The Babesia bovis gene and promoter model: an update from full-length EST analysis.</title>
        <authorList>
            <person name="Yamagishi J."/>
            <person name="Wakaguri H."/>
            <person name="Yokoyama N."/>
            <person name="Yamashita R."/>
            <person name="Suzuki Y."/>
            <person name="Xuan X."/>
            <person name="Igarashi I."/>
        </authorList>
    </citation>
    <scope>NUCLEOTIDE SEQUENCE</scope>
    <source>
        <strain evidence="2">Texas</strain>
    </source>
</reference>
<feature type="compositionally biased region" description="Acidic residues" evidence="1">
    <location>
        <begin position="146"/>
        <end position="157"/>
    </location>
</feature>
<gene>
    <name evidence="2" type="primary">BBOV_I002860</name>
</gene>
<evidence type="ECO:0000313" key="2">
    <source>
        <dbReference type="EMBL" id="BAN65534.1"/>
    </source>
</evidence>
<dbReference type="VEuPathDB" id="PiroplasmaDB:BBOV_I002860"/>
<feature type="compositionally biased region" description="Basic and acidic residues" evidence="1">
    <location>
        <begin position="49"/>
        <end position="61"/>
    </location>
</feature>
<organism evidence="2">
    <name type="scientific">Babesia bovis</name>
    <dbReference type="NCBI Taxonomy" id="5865"/>
    <lineage>
        <taxon>Eukaryota</taxon>
        <taxon>Sar</taxon>
        <taxon>Alveolata</taxon>
        <taxon>Apicomplexa</taxon>
        <taxon>Aconoidasida</taxon>
        <taxon>Piroplasmida</taxon>
        <taxon>Babesiidae</taxon>
        <taxon>Babesia</taxon>
    </lineage>
</organism>
<feature type="compositionally biased region" description="Basic and acidic residues" evidence="1">
    <location>
        <begin position="10"/>
        <end position="25"/>
    </location>
</feature>
<dbReference type="EMBL" id="AK441740">
    <property type="protein sequence ID" value="BAN65534.1"/>
    <property type="molecule type" value="mRNA"/>
</dbReference>
<protein>
    <submittedName>
        <fullName evidence="2">Uncharacterized protein</fullName>
    </submittedName>
</protein>
<proteinExistence type="evidence at transcript level"/>
<evidence type="ECO:0000256" key="1">
    <source>
        <dbReference type="SAM" id="MobiDB-lite"/>
    </source>
</evidence>
<name>S6BH53_BABBO</name>
<accession>S6BH53</accession>
<feature type="region of interest" description="Disordered" evidence="1">
    <location>
        <begin position="1"/>
        <end position="100"/>
    </location>
</feature>
<feature type="compositionally biased region" description="Basic and acidic residues" evidence="1">
    <location>
        <begin position="90"/>
        <end position="100"/>
    </location>
</feature>
<feature type="region of interest" description="Disordered" evidence="1">
    <location>
        <begin position="135"/>
        <end position="183"/>
    </location>
</feature>
<feature type="compositionally biased region" description="Basic residues" evidence="1">
    <location>
        <begin position="73"/>
        <end position="89"/>
    </location>
</feature>
<dbReference type="AlphaFoldDB" id="S6BH53"/>
<feature type="compositionally biased region" description="Low complexity" evidence="1">
    <location>
        <begin position="165"/>
        <end position="175"/>
    </location>
</feature>